<protein>
    <submittedName>
        <fullName evidence="6">Phosphatidylglycerol/phosphatidylinositol transfer protein</fullName>
    </submittedName>
</protein>
<feature type="domain" description="MD-2-related lipid-recognition" evidence="5">
    <location>
        <begin position="28"/>
        <end position="150"/>
    </location>
</feature>
<proteinExistence type="inferred from homology"/>
<evidence type="ECO:0000256" key="1">
    <source>
        <dbReference type="ARBA" id="ARBA00004613"/>
    </source>
</evidence>
<sequence length="153" mass="16760">MSPFSLCLAQLTNFLIICALDKTSAISFRDCGSVGATLVAVDVTPCNDDPCVLSRDSVATIRIAFRPLIAIDVRGYTMQGTIANQRVSVTLPQNGVCGRINPSCVLQAGEIYNYFFSALVPANVRSGPMLVRWELLNTRNEMFLCFEFTVQLV</sequence>
<evidence type="ECO:0000259" key="5">
    <source>
        <dbReference type="SMART" id="SM00737"/>
    </source>
</evidence>
<dbReference type="EMBL" id="NIRI02000005">
    <property type="protein sequence ID" value="KAG5454981.1"/>
    <property type="molecule type" value="Genomic_DNA"/>
</dbReference>
<feature type="chain" id="PRO_5035876192" evidence="4">
    <location>
        <begin position="26"/>
        <end position="153"/>
    </location>
</feature>
<dbReference type="FunFam" id="2.60.40.770:FF:000001">
    <property type="entry name" value="NPC intracellular cholesterol transporter 2"/>
    <property type="match status" value="1"/>
</dbReference>
<comment type="similarity">
    <text evidence="2">Belongs to the NPC2 family.</text>
</comment>
<dbReference type="GO" id="GO:0005576">
    <property type="term" value="C:extracellular region"/>
    <property type="evidence" value="ECO:0007669"/>
    <property type="project" value="UniProtKB-SubCell"/>
</dbReference>
<evidence type="ECO:0000313" key="6">
    <source>
        <dbReference type="EMBL" id="KAG5454981.1"/>
    </source>
</evidence>
<dbReference type="SUPFAM" id="SSF81296">
    <property type="entry name" value="E set domains"/>
    <property type="match status" value="1"/>
</dbReference>
<accession>A0A8T1N2A3</accession>
<evidence type="ECO:0000313" key="7">
    <source>
        <dbReference type="Proteomes" id="UP000286415"/>
    </source>
</evidence>
<evidence type="ECO:0000256" key="2">
    <source>
        <dbReference type="ARBA" id="ARBA00006370"/>
    </source>
</evidence>
<dbReference type="Gene3D" id="2.60.40.770">
    <property type="match status" value="1"/>
</dbReference>
<dbReference type="InterPro" id="IPR003172">
    <property type="entry name" value="ML_dom"/>
</dbReference>
<keyword evidence="7" id="KW-1185">Reference proteome</keyword>
<keyword evidence="4" id="KW-0732">Signal</keyword>
<reference evidence="6 7" key="2">
    <citation type="journal article" date="2021" name="Genomics">
        <title>High-quality reference genome for Clonorchis sinensis.</title>
        <authorList>
            <person name="Young N.D."/>
            <person name="Stroehlein A.J."/>
            <person name="Kinkar L."/>
            <person name="Wang T."/>
            <person name="Sohn W.M."/>
            <person name="Chang B.C.H."/>
            <person name="Kaur P."/>
            <person name="Weisz D."/>
            <person name="Dudchenko O."/>
            <person name="Aiden E.L."/>
            <person name="Korhonen P.K."/>
            <person name="Gasser R.B."/>
        </authorList>
    </citation>
    <scope>NUCLEOTIDE SEQUENCE [LARGE SCALE GENOMIC DNA]</scope>
    <source>
        <strain evidence="6">Cs-k2</strain>
    </source>
</reference>
<dbReference type="OrthoDB" id="6489092at2759"/>
<name>A0A8T1N2A3_CLOSI</name>
<dbReference type="SMART" id="SM00737">
    <property type="entry name" value="ML"/>
    <property type="match status" value="1"/>
</dbReference>
<evidence type="ECO:0000256" key="4">
    <source>
        <dbReference type="SAM" id="SignalP"/>
    </source>
</evidence>
<dbReference type="Proteomes" id="UP000286415">
    <property type="component" value="Unassembled WGS sequence"/>
</dbReference>
<dbReference type="Pfam" id="PF02221">
    <property type="entry name" value="E1_DerP2_DerF2"/>
    <property type="match status" value="1"/>
</dbReference>
<gene>
    <name evidence="6" type="ORF">CSKR_105918</name>
</gene>
<evidence type="ECO:0000256" key="3">
    <source>
        <dbReference type="ARBA" id="ARBA00022525"/>
    </source>
</evidence>
<keyword evidence="3" id="KW-0964">Secreted</keyword>
<dbReference type="AlphaFoldDB" id="A0A8T1N2A3"/>
<feature type="signal peptide" evidence="4">
    <location>
        <begin position="1"/>
        <end position="25"/>
    </location>
</feature>
<dbReference type="InterPro" id="IPR014756">
    <property type="entry name" value="Ig_E-set"/>
</dbReference>
<comment type="subcellular location">
    <subcellularLocation>
        <location evidence="1">Secreted</location>
    </subcellularLocation>
</comment>
<reference evidence="6 7" key="1">
    <citation type="journal article" date="2018" name="Biotechnol. Adv.">
        <title>Improved genomic resources and new bioinformatic workflow for the carcinogenic parasite Clonorchis sinensis: Biotechnological implications.</title>
        <authorList>
            <person name="Wang D."/>
            <person name="Korhonen P.K."/>
            <person name="Gasser R.B."/>
            <person name="Young N.D."/>
        </authorList>
    </citation>
    <scope>NUCLEOTIDE SEQUENCE [LARGE SCALE GENOMIC DNA]</scope>
    <source>
        <strain evidence="6">Cs-k2</strain>
    </source>
</reference>
<comment type="caution">
    <text evidence="6">The sequence shown here is derived from an EMBL/GenBank/DDBJ whole genome shotgun (WGS) entry which is preliminary data.</text>
</comment>
<organism evidence="6 7">
    <name type="scientific">Clonorchis sinensis</name>
    <name type="common">Chinese liver fluke</name>
    <dbReference type="NCBI Taxonomy" id="79923"/>
    <lineage>
        <taxon>Eukaryota</taxon>
        <taxon>Metazoa</taxon>
        <taxon>Spiralia</taxon>
        <taxon>Lophotrochozoa</taxon>
        <taxon>Platyhelminthes</taxon>
        <taxon>Trematoda</taxon>
        <taxon>Digenea</taxon>
        <taxon>Opisthorchiida</taxon>
        <taxon>Opisthorchiata</taxon>
        <taxon>Opisthorchiidae</taxon>
        <taxon>Clonorchis</taxon>
    </lineage>
</organism>